<dbReference type="Pfam" id="PF00535">
    <property type="entry name" value="Glycos_transf_2"/>
    <property type="match status" value="1"/>
</dbReference>
<name>A0A383DLK4_9ZZZZ</name>
<dbReference type="InterPro" id="IPR029044">
    <property type="entry name" value="Nucleotide-diphossugar_trans"/>
</dbReference>
<reference evidence="8" key="1">
    <citation type="submission" date="2018-05" db="EMBL/GenBank/DDBJ databases">
        <authorList>
            <person name="Lanie J.A."/>
            <person name="Ng W.-L."/>
            <person name="Kazmierczak K.M."/>
            <person name="Andrzejewski T.M."/>
            <person name="Davidsen T.M."/>
            <person name="Wayne K.J."/>
            <person name="Tettelin H."/>
            <person name="Glass J.I."/>
            <person name="Rusch D."/>
            <person name="Podicherti R."/>
            <person name="Tsui H.-C.T."/>
            <person name="Winkler M.E."/>
        </authorList>
    </citation>
    <scope>NUCLEOTIDE SEQUENCE</scope>
</reference>
<feature type="domain" description="Glycosyltransferase 2-like" evidence="7">
    <location>
        <begin position="9"/>
        <end position="173"/>
    </location>
</feature>
<dbReference type="GO" id="GO:0016757">
    <property type="term" value="F:glycosyltransferase activity"/>
    <property type="evidence" value="ECO:0007669"/>
    <property type="project" value="UniProtKB-KW"/>
</dbReference>
<feature type="non-terminal residue" evidence="8">
    <location>
        <position position="187"/>
    </location>
</feature>
<evidence type="ECO:0000256" key="3">
    <source>
        <dbReference type="ARBA" id="ARBA00022679"/>
    </source>
</evidence>
<sequence length="187" mass="21155">MGQMKKEISVVVPVYMEEANIRPFLNRLEPVLENINAKNNEIIFVLDPGTDKTEQIILEEINRNENIRMLVMSRKFGQPAATMAGIGACCGRVCVLIDVDLQDPPELIIELCKKLNQGYEVVYATRRSRKGEARIKKVISSIGYKIINRLSEVDIPPDTGDFRIISRKVIDELVQLNDLQGFLRGLV</sequence>
<keyword evidence="2" id="KW-0328">Glycosyltransferase</keyword>
<dbReference type="EMBL" id="UINC01218361">
    <property type="protein sequence ID" value="SVE45341.1"/>
    <property type="molecule type" value="Genomic_DNA"/>
</dbReference>
<keyword evidence="4" id="KW-0812">Transmembrane</keyword>
<keyword evidence="3" id="KW-0808">Transferase</keyword>
<dbReference type="Gene3D" id="3.90.550.10">
    <property type="entry name" value="Spore Coat Polysaccharide Biosynthesis Protein SpsA, Chain A"/>
    <property type="match status" value="1"/>
</dbReference>
<dbReference type="SUPFAM" id="SSF53448">
    <property type="entry name" value="Nucleotide-diphospho-sugar transferases"/>
    <property type="match status" value="1"/>
</dbReference>
<accession>A0A383DLK4</accession>
<dbReference type="PANTHER" id="PTHR48090:SF1">
    <property type="entry name" value="PROPHAGE BACTOPRENOL GLUCOSYL TRANSFERASE HOMOLOG"/>
    <property type="match status" value="1"/>
</dbReference>
<keyword evidence="5" id="KW-1133">Transmembrane helix</keyword>
<evidence type="ECO:0000256" key="1">
    <source>
        <dbReference type="ARBA" id="ARBA00004141"/>
    </source>
</evidence>
<evidence type="ECO:0000256" key="5">
    <source>
        <dbReference type="ARBA" id="ARBA00022989"/>
    </source>
</evidence>
<evidence type="ECO:0000313" key="8">
    <source>
        <dbReference type="EMBL" id="SVE45341.1"/>
    </source>
</evidence>
<dbReference type="InterPro" id="IPR001173">
    <property type="entry name" value="Glyco_trans_2-like"/>
</dbReference>
<evidence type="ECO:0000256" key="6">
    <source>
        <dbReference type="ARBA" id="ARBA00023136"/>
    </source>
</evidence>
<dbReference type="GO" id="GO:0005886">
    <property type="term" value="C:plasma membrane"/>
    <property type="evidence" value="ECO:0007669"/>
    <property type="project" value="TreeGrafter"/>
</dbReference>
<dbReference type="CDD" id="cd04187">
    <property type="entry name" value="DPM1_like_bac"/>
    <property type="match status" value="1"/>
</dbReference>
<dbReference type="InterPro" id="IPR050256">
    <property type="entry name" value="Glycosyltransferase_2"/>
</dbReference>
<dbReference type="PANTHER" id="PTHR48090">
    <property type="entry name" value="UNDECAPRENYL-PHOSPHATE 4-DEOXY-4-FORMAMIDO-L-ARABINOSE TRANSFERASE-RELATED"/>
    <property type="match status" value="1"/>
</dbReference>
<evidence type="ECO:0000259" key="7">
    <source>
        <dbReference type="Pfam" id="PF00535"/>
    </source>
</evidence>
<organism evidence="8">
    <name type="scientific">marine metagenome</name>
    <dbReference type="NCBI Taxonomy" id="408172"/>
    <lineage>
        <taxon>unclassified sequences</taxon>
        <taxon>metagenomes</taxon>
        <taxon>ecological metagenomes</taxon>
    </lineage>
</organism>
<evidence type="ECO:0000256" key="4">
    <source>
        <dbReference type="ARBA" id="ARBA00022692"/>
    </source>
</evidence>
<dbReference type="AlphaFoldDB" id="A0A383DLK4"/>
<keyword evidence="6" id="KW-0472">Membrane</keyword>
<gene>
    <name evidence="8" type="ORF">METZ01_LOCUS498195</name>
</gene>
<evidence type="ECO:0000256" key="2">
    <source>
        <dbReference type="ARBA" id="ARBA00022676"/>
    </source>
</evidence>
<protein>
    <recommendedName>
        <fullName evidence="7">Glycosyltransferase 2-like domain-containing protein</fullName>
    </recommendedName>
</protein>
<proteinExistence type="predicted"/>
<comment type="subcellular location">
    <subcellularLocation>
        <location evidence="1">Membrane</location>
        <topology evidence="1">Multi-pass membrane protein</topology>
    </subcellularLocation>
</comment>